<evidence type="ECO:0000256" key="4">
    <source>
        <dbReference type="SAM" id="MobiDB-lite"/>
    </source>
</evidence>
<evidence type="ECO:0000313" key="10">
    <source>
        <dbReference type="EMBL" id="MFC4158040.1"/>
    </source>
</evidence>
<dbReference type="Gene3D" id="1.10.287.470">
    <property type="entry name" value="Helix hairpin bin"/>
    <property type="match status" value="1"/>
</dbReference>
<feature type="domain" description="Multidrug resistance protein MdtA-like C-terminal permuted SH3" evidence="9">
    <location>
        <begin position="310"/>
        <end position="379"/>
    </location>
</feature>
<keyword evidence="5" id="KW-0732">Signal</keyword>
<gene>
    <name evidence="10" type="ORF">ACFOW7_01590</name>
</gene>
<dbReference type="PANTHER" id="PTHR30158">
    <property type="entry name" value="ACRA/E-RELATED COMPONENT OF DRUG EFFLUX TRANSPORTER"/>
    <property type="match status" value="1"/>
</dbReference>
<comment type="subcellular location">
    <subcellularLocation>
        <location evidence="1">Cell envelope</location>
    </subcellularLocation>
</comment>
<dbReference type="InterPro" id="IPR058627">
    <property type="entry name" value="MdtA-like_C"/>
</dbReference>
<dbReference type="Pfam" id="PF25876">
    <property type="entry name" value="HH_MFP_RND"/>
    <property type="match status" value="1"/>
</dbReference>
<keyword evidence="11" id="KW-1185">Reference proteome</keyword>
<dbReference type="Gene3D" id="2.40.420.20">
    <property type="match status" value="1"/>
</dbReference>
<evidence type="ECO:0000259" key="9">
    <source>
        <dbReference type="Pfam" id="PF25967"/>
    </source>
</evidence>
<proteinExistence type="inferred from homology"/>
<feature type="domain" description="Multidrug resistance protein MdtA-like barrel-sandwich hybrid" evidence="7">
    <location>
        <begin position="70"/>
        <end position="204"/>
    </location>
</feature>
<dbReference type="NCBIfam" id="TIGR01730">
    <property type="entry name" value="RND_mfp"/>
    <property type="match status" value="1"/>
</dbReference>
<dbReference type="SUPFAM" id="SSF111369">
    <property type="entry name" value="HlyD-like secretion proteins"/>
    <property type="match status" value="1"/>
</dbReference>
<dbReference type="Gene3D" id="2.40.30.170">
    <property type="match status" value="1"/>
</dbReference>
<dbReference type="InterPro" id="IPR058625">
    <property type="entry name" value="MdtA-like_BSH"/>
</dbReference>
<dbReference type="Pfam" id="PF25917">
    <property type="entry name" value="BSH_RND"/>
    <property type="match status" value="1"/>
</dbReference>
<comment type="caution">
    <text evidence="10">The sequence shown here is derived from an EMBL/GenBank/DDBJ whole genome shotgun (WGS) entry which is preliminary data.</text>
</comment>
<organism evidence="10 11">
    <name type="scientific">Chitinimonas lacunae</name>
    <dbReference type="NCBI Taxonomy" id="1963018"/>
    <lineage>
        <taxon>Bacteria</taxon>
        <taxon>Pseudomonadati</taxon>
        <taxon>Pseudomonadota</taxon>
        <taxon>Betaproteobacteria</taxon>
        <taxon>Neisseriales</taxon>
        <taxon>Chitinibacteraceae</taxon>
        <taxon>Chitinimonas</taxon>
    </lineage>
</organism>
<accession>A0ABV8ML61</accession>
<feature type="chain" id="PRO_5046870900" evidence="5">
    <location>
        <begin position="21"/>
        <end position="416"/>
    </location>
</feature>
<feature type="domain" description="Multidrug resistance protein MdtA-like alpha-helical hairpin" evidence="6">
    <location>
        <begin position="112"/>
        <end position="180"/>
    </location>
</feature>
<dbReference type="RefSeq" id="WP_378160300.1">
    <property type="nucleotide sequence ID" value="NZ_JBHSBU010000001.1"/>
</dbReference>
<keyword evidence="3" id="KW-0175">Coiled coil</keyword>
<feature type="domain" description="Multidrug resistance protein MdtA-like beta-barrel" evidence="8">
    <location>
        <begin position="217"/>
        <end position="303"/>
    </location>
</feature>
<evidence type="ECO:0000259" key="7">
    <source>
        <dbReference type="Pfam" id="PF25917"/>
    </source>
</evidence>
<evidence type="ECO:0000256" key="2">
    <source>
        <dbReference type="ARBA" id="ARBA00009477"/>
    </source>
</evidence>
<feature type="region of interest" description="Disordered" evidence="4">
    <location>
        <begin position="396"/>
        <end position="416"/>
    </location>
</feature>
<protein>
    <submittedName>
        <fullName evidence="10">Efflux RND transporter periplasmic adaptor subunit</fullName>
    </submittedName>
</protein>
<feature type="compositionally biased region" description="Low complexity" evidence="4">
    <location>
        <begin position="396"/>
        <end position="408"/>
    </location>
</feature>
<dbReference type="Gene3D" id="2.40.50.100">
    <property type="match status" value="1"/>
</dbReference>
<dbReference type="InterPro" id="IPR006143">
    <property type="entry name" value="RND_pump_MFP"/>
</dbReference>
<dbReference type="InterPro" id="IPR058624">
    <property type="entry name" value="MdtA-like_HH"/>
</dbReference>
<reference evidence="11" key="1">
    <citation type="journal article" date="2019" name="Int. J. Syst. Evol. Microbiol.">
        <title>The Global Catalogue of Microorganisms (GCM) 10K type strain sequencing project: providing services to taxonomists for standard genome sequencing and annotation.</title>
        <authorList>
            <consortium name="The Broad Institute Genomics Platform"/>
            <consortium name="The Broad Institute Genome Sequencing Center for Infectious Disease"/>
            <person name="Wu L."/>
            <person name="Ma J."/>
        </authorList>
    </citation>
    <scope>NUCLEOTIDE SEQUENCE [LARGE SCALE GENOMIC DNA]</scope>
    <source>
        <strain evidence="11">LMG 29894</strain>
    </source>
</reference>
<feature type="signal peptide" evidence="5">
    <location>
        <begin position="1"/>
        <end position="20"/>
    </location>
</feature>
<feature type="coiled-coil region" evidence="3">
    <location>
        <begin position="111"/>
        <end position="138"/>
    </location>
</feature>
<evidence type="ECO:0000256" key="1">
    <source>
        <dbReference type="ARBA" id="ARBA00004196"/>
    </source>
</evidence>
<dbReference type="Proteomes" id="UP001595791">
    <property type="component" value="Unassembled WGS sequence"/>
</dbReference>
<name>A0ABV8ML61_9NEIS</name>
<dbReference type="Pfam" id="PF25967">
    <property type="entry name" value="RND-MFP_C"/>
    <property type="match status" value="1"/>
</dbReference>
<sequence>MPASPALPFATRLVPALVAAALLSACGKGESADAHGGGGMPPTPTVVYQEATAHDVPLTFEYVGQTAGSREVEIRARVSGIVEKRLFEEGSRVRAGQRLFLLDSAPFAAQANAAEAELATAEARLKQAERDYQRLKPLIEAKAVSQKEFDDASSAQDLARAAVKAAQARLQSTRVDLGYTEVRAPMAGVIGRAAKVEGSLANAQGDSLLATLAQTDPIHVNFVIPENDHNKLQAELAAGTIKQAPGGYTVRLKTSTGQTLKPSGRVDFNDYKADPNTGAYASRAEFPNSDNTLSPGQFVRVTLSGVYRPNVVAIPQRAVLDGPTGKFVYVVGNKDGKTVAAPRPVVVGEWVKLEGSEANSWLIKQGLAAGDKVIVDGVKWIFYPFQEVKPMSVEQAAAAAKAPKQQPADSKLQPAT</sequence>
<dbReference type="InterPro" id="IPR058626">
    <property type="entry name" value="MdtA-like_b-barrel"/>
</dbReference>
<evidence type="ECO:0000256" key="5">
    <source>
        <dbReference type="SAM" id="SignalP"/>
    </source>
</evidence>
<dbReference type="EMBL" id="JBHSBU010000001">
    <property type="protein sequence ID" value="MFC4158040.1"/>
    <property type="molecule type" value="Genomic_DNA"/>
</dbReference>
<comment type="similarity">
    <text evidence="2">Belongs to the membrane fusion protein (MFP) (TC 8.A.1) family.</text>
</comment>
<evidence type="ECO:0000256" key="3">
    <source>
        <dbReference type="SAM" id="Coils"/>
    </source>
</evidence>
<evidence type="ECO:0000313" key="11">
    <source>
        <dbReference type="Proteomes" id="UP001595791"/>
    </source>
</evidence>
<evidence type="ECO:0000259" key="6">
    <source>
        <dbReference type="Pfam" id="PF25876"/>
    </source>
</evidence>
<evidence type="ECO:0000259" key="8">
    <source>
        <dbReference type="Pfam" id="PF25944"/>
    </source>
</evidence>
<dbReference type="Pfam" id="PF25944">
    <property type="entry name" value="Beta-barrel_RND"/>
    <property type="match status" value="1"/>
</dbReference>